<dbReference type="PaxDb" id="1123384-AJ81_05660"/>
<dbReference type="EC" id="2.7.7.7" evidence="2 15"/>
<dbReference type="GO" id="GO:0006302">
    <property type="term" value="P:double-strand break repair"/>
    <property type="evidence" value="ECO:0007669"/>
    <property type="project" value="TreeGrafter"/>
</dbReference>
<evidence type="ECO:0000259" key="20">
    <source>
        <dbReference type="SMART" id="SM00482"/>
    </source>
</evidence>
<dbReference type="InterPro" id="IPR018320">
    <property type="entry name" value="DNA_polymerase_1"/>
</dbReference>
<dbReference type="Pfam" id="PF01612">
    <property type="entry name" value="DNA_pol_A_exo1"/>
    <property type="match status" value="1"/>
</dbReference>
<dbReference type="GO" id="GO:0008409">
    <property type="term" value="F:5'-3' exonuclease activity"/>
    <property type="evidence" value="ECO:0007669"/>
    <property type="project" value="UniProtKB-UniRule"/>
</dbReference>
<feature type="domain" description="5'-3' exonuclease" evidence="19">
    <location>
        <begin position="2"/>
        <end position="262"/>
    </location>
</feature>
<evidence type="ECO:0000313" key="22">
    <source>
        <dbReference type="Proteomes" id="UP000077469"/>
    </source>
</evidence>
<comment type="similarity">
    <text evidence="1 16">Belongs to the DNA polymerase type-A family.</text>
</comment>
<evidence type="ECO:0000256" key="15">
    <source>
        <dbReference type="NCBIfam" id="TIGR00593"/>
    </source>
</evidence>
<dbReference type="RefSeq" id="WP_031505167.1">
    <property type="nucleotide sequence ID" value="NC_022795.1"/>
</dbReference>
<feature type="region of interest" description="Disordered" evidence="17">
    <location>
        <begin position="629"/>
        <end position="652"/>
    </location>
</feature>
<evidence type="ECO:0000256" key="6">
    <source>
        <dbReference type="ARBA" id="ARBA00022705"/>
    </source>
</evidence>
<dbReference type="InterPro" id="IPR036397">
    <property type="entry name" value="RNaseH_sf"/>
</dbReference>
<dbReference type="CDD" id="cd09859">
    <property type="entry name" value="PIN_53EXO"/>
    <property type="match status" value="1"/>
</dbReference>
<dbReference type="InterPro" id="IPR043502">
    <property type="entry name" value="DNA/RNA_pol_sf"/>
</dbReference>
<comment type="catalytic activity">
    <reaction evidence="14 16">
        <text>DNA(n) + a 2'-deoxyribonucleoside 5'-triphosphate = DNA(n+1) + diphosphate</text>
        <dbReference type="Rhea" id="RHEA:22508"/>
        <dbReference type="Rhea" id="RHEA-COMP:17339"/>
        <dbReference type="Rhea" id="RHEA-COMP:17340"/>
        <dbReference type="ChEBI" id="CHEBI:33019"/>
        <dbReference type="ChEBI" id="CHEBI:61560"/>
        <dbReference type="ChEBI" id="CHEBI:173112"/>
        <dbReference type="EC" id="2.7.7.7"/>
    </reaction>
</comment>
<dbReference type="NCBIfam" id="NF004397">
    <property type="entry name" value="PRK05755.1"/>
    <property type="match status" value="1"/>
</dbReference>
<dbReference type="SMART" id="SM00279">
    <property type="entry name" value="HhH2"/>
    <property type="match status" value="1"/>
</dbReference>
<dbReference type="SUPFAM" id="SSF47807">
    <property type="entry name" value="5' to 3' exonuclease, C-terminal subdomain"/>
    <property type="match status" value="1"/>
</dbReference>
<dbReference type="Gene3D" id="1.10.150.20">
    <property type="entry name" value="5' to 3' exonuclease, C-terminal subdomain"/>
    <property type="match status" value="2"/>
</dbReference>
<dbReference type="InterPro" id="IPR029060">
    <property type="entry name" value="PIN-like_dom_sf"/>
</dbReference>
<dbReference type="GO" id="GO:0003887">
    <property type="term" value="F:DNA-directed DNA polymerase activity"/>
    <property type="evidence" value="ECO:0007669"/>
    <property type="project" value="UniProtKB-UniRule"/>
</dbReference>
<keyword evidence="13 16" id="KW-0234">DNA repair</keyword>
<dbReference type="EMBL" id="CP007141">
    <property type="protein sequence ID" value="AJC73766.1"/>
    <property type="molecule type" value="Genomic_DNA"/>
</dbReference>
<dbReference type="Gene3D" id="3.30.70.370">
    <property type="match status" value="1"/>
</dbReference>
<dbReference type="PANTHER" id="PTHR10133:SF27">
    <property type="entry name" value="DNA POLYMERASE NU"/>
    <property type="match status" value="1"/>
</dbReference>
<evidence type="ECO:0000259" key="19">
    <source>
        <dbReference type="SMART" id="SM00475"/>
    </source>
</evidence>
<evidence type="ECO:0000256" key="1">
    <source>
        <dbReference type="ARBA" id="ARBA00007705"/>
    </source>
</evidence>
<evidence type="ECO:0000256" key="16">
    <source>
        <dbReference type="RuleBase" id="RU004460"/>
    </source>
</evidence>
<keyword evidence="8 16" id="KW-0227">DNA damage</keyword>
<dbReference type="InterPro" id="IPR020046">
    <property type="entry name" value="5-3_exonucl_a-hlix_arch_N"/>
</dbReference>
<sequence length="892" mass="101310">MARLFLFDGTGLAYRAYYAIDQSLSTSDGIPTNATYGLMRMMIKFLKERIREGDYAGFAMDKKTRTYRHELLAEYKAQRAPAPDAMLQQLPYIKRGVEALGVKVLEYEGCEADDVIATLAKKGESRFEEVHIVSGDKDVLQLVSDKIKVWRPIKGISELELYDEQKVLEKFQVPPNHIVDLLALAGDTVDNVPGVQGIGPKTAVELISKYGSLEEIYEKIDKNSRLGKLLLQHREDAFKSKKLVTLMSDLELGLNWEDLRYEGFKQEKLIEFLKELEFSSLMKELGLYAQQPEQTPYRAILTEQEFEQLLQRMQSSQYVVIDTETDSLDPLSAHLVGISVALPDKSSHYVPVGHRRGPNLPLEKVLKGLKPILEDKTIKIVGQNLKYDYSIFMAHGITPNPPAFDTMIAAYLLNPDEKRFGLDELALKFLNYKMMSFDELVKSSSPLFSAVTFADVDVQDATKYSAEDADVTRRLYELLNVKLHEQGLTDVLEKIEMPLIVVLAEMELTGVYMDVSYLKDLSLKYSAKMNELSRQIFDLAGEVFNLNSPKQTAYVLFEKLKIKPKGKTPGGELSTRADVLEDLIEEHPIVPLILSYRKYQKLKSTYLDVLPRLVHPKTGRIHTSFHQTGTATGRLSSSDPNLQNLPSKQEEGREIRKAVVPQQSGWKILSADYSQIELRVLAHMSKDENLIEAFVKDKDVHTFTAARIFGIREEDVGPEERSIGKMVNFSIIYGVSPYGLSQRTGLSYRQAEAFIKEYFELYPHVREYLTKTVAFAKTHGHVRTLFGRKREVPQLRSSDSSVRQEGERIAVNTPIQGTAADIMKLAMIAVHRFLKEKGLRTKMILQVHDELVFEVPNEEAELVTKKVKEIMETVVKLSVPLKVDVKLSEHWE</sequence>
<dbReference type="Pfam" id="PF01367">
    <property type="entry name" value="5_3_exonuc"/>
    <property type="match status" value="1"/>
</dbReference>
<gene>
    <name evidence="16" type="primary">polA</name>
    <name evidence="21" type="ORF">AJ81_05660</name>
</gene>
<dbReference type="GO" id="GO:0006261">
    <property type="term" value="P:DNA-templated DNA replication"/>
    <property type="evidence" value="ECO:0007669"/>
    <property type="project" value="UniProtKB-UniRule"/>
</dbReference>
<dbReference type="SMART" id="SM00475">
    <property type="entry name" value="53EXOc"/>
    <property type="match status" value="1"/>
</dbReference>
<keyword evidence="9 16" id="KW-0378">Hydrolase</keyword>
<comment type="function">
    <text evidence="16">In addition to polymerase activity, this DNA polymerase exhibits 3'-5' and 5'-3' exonuclease activity.</text>
</comment>
<dbReference type="SMART" id="SM00482">
    <property type="entry name" value="POLAc"/>
    <property type="match status" value="1"/>
</dbReference>
<dbReference type="InterPro" id="IPR002421">
    <property type="entry name" value="5-3_exonuclease"/>
</dbReference>
<dbReference type="CDD" id="cd09898">
    <property type="entry name" value="H3TH_53EXO"/>
    <property type="match status" value="1"/>
</dbReference>
<dbReference type="FunFam" id="1.20.1060.10:FF:000001">
    <property type="entry name" value="DNA polymerase I"/>
    <property type="match status" value="1"/>
</dbReference>
<dbReference type="Gene3D" id="1.20.1060.10">
    <property type="entry name" value="Taq DNA Polymerase, Chain T, domain 4"/>
    <property type="match status" value="1"/>
</dbReference>
<keyword evidence="10 16" id="KW-0269">Exonuclease</keyword>
<dbReference type="SUPFAM" id="SSF88723">
    <property type="entry name" value="PIN domain-like"/>
    <property type="match status" value="1"/>
</dbReference>
<keyword evidence="11 16" id="KW-0239">DNA-directed DNA polymerase</keyword>
<evidence type="ECO:0000256" key="9">
    <source>
        <dbReference type="ARBA" id="ARBA00022801"/>
    </source>
</evidence>
<evidence type="ECO:0000256" key="3">
    <source>
        <dbReference type="ARBA" id="ARBA00020311"/>
    </source>
</evidence>
<evidence type="ECO:0000313" key="21">
    <source>
        <dbReference type="EMBL" id="AJC73766.1"/>
    </source>
</evidence>
<evidence type="ECO:0000259" key="18">
    <source>
        <dbReference type="SMART" id="SM00474"/>
    </source>
</evidence>
<dbReference type="SMART" id="SM00474">
    <property type="entry name" value="35EXOc"/>
    <property type="match status" value="1"/>
</dbReference>
<feature type="compositionally biased region" description="Polar residues" evidence="17">
    <location>
        <begin position="629"/>
        <end position="647"/>
    </location>
</feature>
<dbReference type="InterPro" id="IPR002298">
    <property type="entry name" value="DNA_polymerase_A"/>
</dbReference>
<dbReference type="Gene3D" id="3.40.50.1010">
    <property type="entry name" value="5'-nuclease"/>
    <property type="match status" value="1"/>
</dbReference>
<dbReference type="PRINTS" id="PR00868">
    <property type="entry name" value="DNAPOLI"/>
</dbReference>
<proteinExistence type="inferred from homology"/>
<keyword evidence="7" id="KW-0540">Nuclease</keyword>
<dbReference type="KEGG" id="phy:AJ81_05660"/>
<reference evidence="21 22" key="1">
    <citation type="submission" date="2014-01" db="EMBL/GenBank/DDBJ databases">
        <title>Genome sequencing of Thermotog hypogea.</title>
        <authorList>
            <person name="Zhang X."/>
            <person name="Alvare G."/>
            <person name="Fristensky B."/>
            <person name="Chen L."/>
            <person name="Suen T."/>
            <person name="Chen Q."/>
            <person name="Ma K."/>
        </authorList>
    </citation>
    <scope>NUCLEOTIDE SEQUENCE [LARGE SCALE GENOMIC DNA]</scope>
    <source>
        <strain evidence="21 22">DSM 11164</strain>
    </source>
</reference>
<keyword evidence="12 16" id="KW-0238">DNA-binding</keyword>
<evidence type="ECO:0000256" key="2">
    <source>
        <dbReference type="ARBA" id="ARBA00012417"/>
    </source>
</evidence>
<evidence type="ECO:0000256" key="12">
    <source>
        <dbReference type="ARBA" id="ARBA00023125"/>
    </source>
</evidence>
<dbReference type="InterPro" id="IPR012337">
    <property type="entry name" value="RNaseH-like_sf"/>
</dbReference>
<dbReference type="OrthoDB" id="9806424at2"/>
<keyword evidence="6 16" id="KW-0235">DNA replication</keyword>
<dbReference type="FunFam" id="1.10.150.20:FF:000003">
    <property type="entry name" value="DNA polymerase I"/>
    <property type="match status" value="1"/>
</dbReference>
<accession>A0A0X1KR25</accession>
<dbReference type="FunFam" id="1.10.150.20:FF:000002">
    <property type="entry name" value="DNA polymerase I"/>
    <property type="match status" value="1"/>
</dbReference>
<evidence type="ECO:0000256" key="5">
    <source>
        <dbReference type="ARBA" id="ARBA00022695"/>
    </source>
</evidence>
<protein>
    <recommendedName>
        <fullName evidence="3 15">DNA polymerase I</fullName>
        <ecNumber evidence="2 15">2.7.7.7</ecNumber>
    </recommendedName>
</protein>
<dbReference type="STRING" id="1123384.AJ81_05660"/>
<dbReference type="GO" id="GO:0008408">
    <property type="term" value="F:3'-5' exonuclease activity"/>
    <property type="evidence" value="ECO:0007669"/>
    <property type="project" value="UniProtKB-UniRule"/>
</dbReference>
<keyword evidence="4 16" id="KW-0808">Transferase</keyword>
<dbReference type="InterPro" id="IPR002562">
    <property type="entry name" value="3'-5'_exonuclease_dom"/>
</dbReference>
<dbReference type="NCBIfam" id="TIGR00593">
    <property type="entry name" value="pola"/>
    <property type="match status" value="1"/>
</dbReference>
<keyword evidence="22" id="KW-1185">Reference proteome</keyword>
<dbReference type="GO" id="GO:0003677">
    <property type="term" value="F:DNA binding"/>
    <property type="evidence" value="ECO:0007669"/>
    <property type="project" value="UniProtKB-UniRule"/>
</dbReference>
<organism evidence="21 22">
    <name type="scientific">Pseudothermotoga hypogea DSM 11164 = NBRC 106472</name>
    <dbReference type="NCBI Taxonomy" id="1123384"/>
    <lineage>
        <taxon>Bacteria</taxon>
        <taxon>Thermotogati</taxon>
        <taxon>Thermotogota</taxon>
        <taxon>Thermotogae</taxon>
        <taxon>Thermotogales</taxon>
        <taxon>Thermotogaceae</taxon>
        <taxon>Pseudothermotoga</taxon>
    </lineage>
</organism>
<evidence type="ECO:0000256" key="4">
    <source>
        <dbReference type="ARBA" id="ARBA00022679"/>
    </source>
</evidence>
<evidence type="ECO:0000256" key="10">
    <source>
        <dbReference type="ARBA" id="ARBA00022839"/>
    </source>
</evidence>
<dbReference type="PATRIC" id="fig|1123384.7.peg.1121"/>
<evidence type="ECO:0000256" key="11">
    <source>
        <dbReference type="ARBA" id="ARBA00022932"/>
    </source>
</evidence>
<evidence type="ECO:0000256" key="8">
    <source>
        <dbReference type="ARBA" id="ARBA00022763"/>
    </source>
</evidence>
<feature type="domain" description="3'-5' exonuclease" evidence="18">
    <location>
        <begin position="297"/>
        <end position="484"/>
    </location>
</feature>
<dbReference type="Pfam" id="PF02739">
    <property type="entry name" value="5_3_exonuc_N"/>
    <property type="match status" value="1"/>
</dbReference>
<evidence type="ECO:0000256" key="13">
    <source>
        <dbReference type="ARBA" id="ARBA00023204"/>
    </source>
</evidence>
<dbReference type="InterPro" id="IPR008918">
    <property type="entry name" value="HhH2"/>
</dbReference>
<feature type="domain" description="DNA-directed DNA polymerase family A palm" evidence="20">
    <location>
        <begin position="652"/>
        <end position="859"/>
    </location>
</feature>
<evidence type="ECO:0000256" key="17">
    <source>
        <dbReference type="SAM" id="MobiDB-lite"/>
    </source>
</evidence>
<dbReference type="InterPro" id="IPR001098">
    <property type="entry name" value="DNA-dir_DNA_pol_A_palm_dom"/>
</dbReference>
<name>A0A0X1KR25_9THEM</name>
<evidence type="ECO:0000256" key="7">
    <source>
        <dbReference type="ARBA" id="ARBA00022722"/>
    </source>
</evidence>
<dbReference type="InterPro" id="IPR020045">
    <property type="entry name" value="DNA_polI_H3TH"/>
</dbReference>
<dbReference type="PANTHER" id="PTHR10133">
    <property type="entry name" value="DNA POLYMERASE I"/>
    <property type="match status" value="1"/>
</dbReference>
<dbReference type="Proteomes" id="UP000077469">
    <property type="component" value="Chromosome"/>
</dbReference>
<dbReference type="InterPro" id="IPR036279">
    <property type="entry name" value="5-3_exonuclease_C_sf"/>
</dbReference>
<dbReference type="Gene3D" id="3.30.420.10">
    <property type="entry name" value="Ribonuclease H-like superfamily/Ribonuclease H"/>
    <property type="match status" value="1"/>
</dbReference>
<dbReference type="CDD" id="cd06139">
    <property type="entry name" value="DNA_polA_I_Ecoli_like_exo"/>
    <property type="match status" value="1"/>
</dbReference>
<dbReference type="SUPFAM" id="SSF53098">
    <property type="entry name" value="Ribonuclease H-like"/>
    <property type="match status" value="1"/>
</dbReference>
<dbReference type="SUPFAM" id="SSF56672">
    <property type="entry name" value="DNA/RNA polymerases"/>
    <property type="match status" value="1"/>
</dbReference>
<dbReference type="Pfam" id="PF00476">
    <property type="entry name" value="DNA_pol_A"/>
    <property type="match status" value="1"/>
</dbReference>
<evidence type="ECO:0000256" key="14">
    <source>
        <dbReference type="ARBA" id="ARBA00049244"/>
    </source>
</evidence>
<keyword evidence="5 16" id="KW-0548">Nucleotidyltransferase</keyword>
<dbReference type="CDD" id="cd08637">
    <property type="entry name" value="DNA_pol_A_pol_I_C"/>
    <property type="match status" value="1"/>
</dbReference>
<dbReference type="AlphaFoldDB" id="A0A0X1KR25"/>